<proteinExistence type="predicted"/>
<organism evidence="1">
    <name type="scientific">uncultured Prevotella sp</name>
    <dbReference type="NCBI Taxonomy" id="159272"/>
    <lineage>
        <taxon>Bacteria</taxon>
        <taxon>Pseudomonadati</taxon>
        <taxon>Bacteroidota</taxon>
        <taxon>Bacteroidia</taxon>
        <taxon>Bacteroidales</taxon>
        <taxon>Prevotellaceae</taxon>
        <taxon>Prevotella</taxon>
        <taxon>environmental samples</taxon>
    </lineage>
</organism>
<name>A0A6G8F138_9BACT</name>
<evidence type="ECO:0008006" key="2">
    <source>
        <dbReference type="Google" id="ProtNLM"/>
    </source>
</evidence>
<gene>
    <name evidence="1" type="ORF">Prevot485_1030</name>
</gene>
<evidence type="ECO:0000313" key="1">
    <source>
        <dbReference type="EMBL" id="QIM10004.1"/>
    </source>
</evidence>
<dbReference type="EMBL" id="MN990733">
    <property type="protein sequence ID" value="QIM10004.1"/>
    <property type="molecule type" value="Genomic_DNA"/>
</dbReference>
<protein>
    <recommendedName>
        <fullName evidence="2">DUF5017 domain-containing protein</fullName>
    </recommendedName>
</protein>
<accession>A0A6G8F138</accession>
<reference evidence="1" key="1">
    <citation type="journal article" date="2020" name="J. ISSAAS">
        <title>Lactobacilli and other gastrointestinal microbiota of Peromyscus leucopus, reservoir host for agents of Lyme disease and other zoonoses in North America.</title>
        <authorList>
            <person name="Milovic A."/>
            <person name="Bassam K."/>
            <person name="Shao H."/>
            <person name="Chatzistamou I."/>
            <person name="Tufts D.M."/>
            <person name="Diuk-Wasser M."/>
            <person name="Barbour A.G."/>
        </authorList>
    </citation>
    <scope>NUCLEOTIDE SEQUENCE</scope>
    <source>
        <strain evidence="1">LL70</strain>
    </source>
</reference>
<sequence length="424" mass="47107">MKLTPYIYVGAALLATASCGDFNDKLDGYSEDDYKPKDVKNIKYELTSDDYTKISTLSGDDKIKANQYLTSAEDAHTYIPLWLADTYPTADNGSTVTVTYKQLGGESHYLAPLKKAITYTLAADDDVSDMDALLKTVRPEAEKNDIILVCTADNLSMTAYQYSNDTWSVFTSTSTDITVLPQAVYSALGNTFVENADNVITTYLKNTYPYSSDSDTKTIIYYYNKYKDIGARQYTFESGAWKLMAQSEKVVTEAVSAPFVLTNGTWKYDPSVTITLPHIKRDPVSTMFYQAATDWVWSNVDAPAGISKGNGYVSKWGNNDYYTGSSAYNSCVDWSPANAKTQNPAAFDGKSDEEITAFMQENLIKVYAEVLKTLYPEAKAVEGIDVIYTVNFTATMPNEVNYTIQYKVTGDAAFTYIENSMQPL</sequence>
<dbReference type="AlphaFoldDB" id="A0A6G8F138"/>
<dbReference type="PROSITE" id="PS51257">
    <property type="entry name" value="PROKAR_LIPOPROTEIN"/>
    <property type="match status" value="1"/>
</dbReference>